<dbReference type="AlphaFoldDB" id="A0AA37TKP8"/>
<dbReference type="InterPro" id="IPR000998">
    <property type="entry name" value="MAM_dom"/>
</dbReference>
<dbReference type="RefSeq" id="WP_238199367.1">
    <property type="nucleotide sequence ID" value="NZ_BPQZ01000036.1"/>
</dbReference>
<organism evidence="2 3">
    <name type="scientific">Methylobacterium tardum</name>
    <dbReference type="NCBI Taxonomy" id="374432"/>
    <lineage>
        <taxon>Bacteria</taxon>
        <taxon>Pseudomonadati</taxon>
        <taxon>Pseudomonadota</taxon>
        <taxon>Alphaproteobacteria</taxon>
        <taxon>Hyphomicrobiales</taxon>
        <taxon>Methylobacteriaceae</taxon>
        <taxon>Methylobacterium</taxon>
    </lineage>
</organism>
<feature type="domain" description="MAM" evidence="1">
    <location>
        <begin position="50"/>
        <end position="77"/>
    </location>
</feature>
<evidence type="ECO:0000313" key="2">
    <source>
        <dbReference type="EMBL" id="GLS73515.1"/>
    </source>
</evidence>
<dbReference type="GO" id="GO:0016020">
    <property type="term" value="C:membrane"/>
    <property type="evidence" value="ECO:0007669"/>
    <property type="project" value="InterPro"/>
</dbReference>
<evidence type="ECO:0000259" key="1">
    <source>
        <dbReference type="PROSITE" id="PS50060"/>
    </source>
</evidence>
<accession>A0AA37TKP8</accession>
<dbReference type="EMBL" id="BSPL01000027">
    <property type="protein sequence ID" value="GLS73515.1"/>
    <property type="molecule type" value="Genomic_DNA"/>
</dbReference>
<evidence type="ECO:0000313" key="3">
    <source>
        <dbReference type="Proteomes" id="UP001157440"/>
    </source>
</evidence>
<protein>
    <recommendedName>
        <fullName evidence="1">MAM domain-containing protein</fullName>
    </recommendedName>
</protein>
<reference evidence="3" key="1">
    <citation type="journal article" date="2019" name="Int. J. Syst. Evol. Microbiol.">
        <title>The Global Catalogue of Microorganisms (GCM) 10K type strain sequencing project: providing services to taxonomists for standard genome sequencing and annotation.</title>
        <authorList>
            <consortium name="The Broad Institute Genomics Platform"/>
            <consortium name="The Broad Institute Genome Sequencing Center for Infectious Disease"/>
            <person name="Wu L."/>
            <person name="Ma J."/>
        </authorList>
    </citation>
    <scope>NUCLEOTIDE SEQUENCE [LARGE SCALE GENOMIC DNA]</scope>
    <source>
        <strain evidence="3">NBRC 103632</strain>
    </source>
</reference>
<gene>
    <name evidence="2" type="ORF">GCM10007890_55300</name>
</gene>
<proteinExistence type="predicted"/>
<name>A0AA37TKP8_9HYPH</name>
<dbReference type="PROSITE" id="PS50060">
    <property type="entry name" value="MAM_2"/>
    <property type="match status" value="1"/>
</dbReference>
<keyword evidence="3" id="KW-1185">Reference proteome</keyword>
<comment type="caution">
    <text evidence="2">The sequence shown here is derived from an EMBL/GenBank/DDBJ whole genome shotgun (WGS) entry which is preliminary data.</text>
</comment>
<sequence>MLVRFLPRHQWEEKLRRLGFRPAEGLTHLNTAEWWIGPRGPFTIPVEKDGSCDFWRIQRLCGWHQIALADFDWDDDL</sequence>
<dbReference type="Proteomes" id="UP001157440">
    <property type="component" value="Unassembled WGS sequence"/>
</dbReference>